<keyword evidence="5" id="KW-1064">Adaptive immunity</keyword>
<keyword evidence="6" id="KW-0472">Membrane</keyword>
<dbReference type="Proteomes" id="UP000520463">
    <property type="component" value="Unassembled WGS sequence"/>
</dbReference>
<keyword evidence="7" id="KW-1015">Disulfide bond</keyword>
<dbReference type="EMBL" id="VXAU01002336">
    <property type="protein sequence ID" value="NXK90511.1"/>
    <property type="molecule type" value="Genomic_DNA"/>
</dbReference>
<comment type="caution">
    <text evidence="11">The sequence shown here is derived from an EMBL/GenBank/DDBJ whole genome shotgun (WGS) entry which is preliminary data.</text>
</comment>
<evidence type="ECO:0000256" key="4">
    <source>
        <dbReference type="ARBA" id="ARBA00022989"/>
    </source>
</evidence>
<evidence type="ECO:0000313" key="12">
    <source>
        <dbReference type="Proteomes" id="UP000520463"/>
    </source>
</evidence>
<dbReference type="SUPFAM" id="SSF54452">
    <property type="entry name" value="MHC antigen-recognition domain"/>
    <property type="match status" value="1"/>
</dbReference>
<proteinExistence type="predicted"/>
<dbReference type="AlphaFoldDB" id="A0A7L0NBS1"/>
<name>A0A7L0NBS1_9PASS</name>
<dbReference type="Pfam" id="PF00969">
    <property type="entry name" value="MHC_II_beta"/>
    <property type="match status" value="1"/>
</dbReference>
<feature type="non-terminal residue" evidence="11">
    <location>
        <position position="98"/>
    </location>
</feature>
<dbReference type="InterPro" id="IPR050160">
    <property type="entry name" value="MHC/Immunoglobulin"/>
</dbReference>
<dbReference type="FunFam" id="3.10.320.10:FF:000001">
    <property type="entry name" value="HLA class II histocompatibility antigen, DRB1-1 beta chain"/>
    <property type="match status" value="1"/>
</dbReference>
<gene>
    <name evidence="11" type="primary">Hb2l_0</name>
    <name evidence="11" type="ORF">FORRUF_R15064</name>
</gene>
<sequence>PRPLSPAPTEVFQWMGMSECHFSNGTDRVRFVERYIYNRKQDMHFDSDVGEYEGDTPFGEIQVGYLNSDPERLEYLKAQVNGFCRYNYELSTPFLVSR</sequence>
<protein>
    <submittedName>
        <fullName evidence="11">HB2L protein</fullName>
    </submittedName>
</protein>
<dbReference type="GO" id="GO:0002250">
    <property type="term" value="P:adaptive immune response"/>
    <property type="evidence" value="ECO:0007669"/>
    <property type="project" value="UniProtKB-KW"/>
</dbReference>
<keyword evidence="12" id="KW-1185">Reference proteome</keyword>
<evidence type="ECO:0000256" key="1">
    <source>
        <dbReference type="ARBA" id="ARBA00004479"/>
    </source>
</evidence>
<dbReference type="SMART" id="SM00921">
    <property type="entry name" value="MHC_II_beta"/>
    <property type="match status" value="1"/>
</dbReference>
<evidence type="ECO:0000256" key="7">
    <source>
        <dbReference type="ARBA" id="ARBA00023157"/>
    </source>
</evidence>
<feature type="non-terminal residue" evidence="11">
    <location>
        <position position="1"/>
    </location>
</feature>
<organism evidence="11 12">
    <name type="scientific">Formicarius rufipectus</name>
    <dbReference type="NCBI Taxonomy" id="1118560"/>
    <lineage>
        <taxon>Eukaryota</taxon>
        <taxon>Metazoa</taxon>
        <taxon>Chordata</taxon>
        <taxon>Craniata</taxon>
        <taxon>Vertebrata</taxon>
        <taxon>Euteleostomi</taxon>
        <taxon>Archelosauria</taxon>
        <taxon>Archosauria</taxon>
        <taxon>Dinosauria</taxon>
        <taxon>Saurischia</taxon>
        <taxon>Theropoda</taxon>
        <taxon>Coelurosauria</taxon>
        <taxon>Aves</taxon>
        <taxon>Neognathae</taxon>
        <taxon>Neoaves</taxon>
        <taxon>Telluraves</taxon>
        <taxon>Australaves</taxon>
        <taxon>Passeriformes</taxon>
        <taxon>Formicariidae</taxon>
        <taxon>Formicarius</taxon>
    </lineage>
</organism>
<evidence type="ECO:0000256" key="3">
    <source>
        <dbReference type="ARBA" id="ARBA00022859"/>
    </source>
</evidence>
<evidence type="ECO:0000256" key="6">
    <source>
        <dbReference type="ARBA" id="ARBA00023136"/>
    </source>
</evidence>
<evidence type="ECO:0000259" key="10">
    <source>
        <dbReference type="SMART" id="SM00921"/>
    </source>
</evidence>
<dbReference type="InterPro" id="IPR000353">
    <property type="entry name" value="MHC_II_b_N"/>
</dbReference>
<dbReference type="InterPro" id="IPR014745">
    <property type="entry name" value="MHC_II_a/b_N"/>
</dbReference>
<reference evidence="11 12" key="1">
    <citation type="submission" date="2019-09" db="EMBL/GenBank/DDBJ databases">
        <title>Bird 10,000 Genomes (B10K) Project - Family phase.</title>
        <authorList>
            <person name="Zhang G."/>
        </authorList>
    </citation>
    <scope>NUCLEOTIDE SEQUENCE [LARGE SCALE GENOMIC DNA]</scope>
    <source>
        <strain evidence="11">B10K-DU-001-43</strain>
        <tissue evidence="11">Muscle</tissue>
    </source>
</reference>
<keyword evidence="4" id="KW-1133">Transmembrane helix</keyword>
<dbReference type="Gene3D" id="3.10.320.10">
    <property type="entry name" value="Class II Histocompatibility Antigen, M Beta Chain, Chain B, domain 1"/>
    <property type="match status" value="1"/>
</dbReference>
<dbReference type="OrthoDB" id="10043043at2759"/>
<accession>A0A7L0NBS1</accession>
<evidence type="ECO:0000313" key="11">
    <source>
        <dbReference type="EMBL" id="NXK90511.1"/>
    </source>
</evidence>
<keyword evidence="8" id="KW-0325">Glycoprotein</keyword>
<keyword evidence="2" id="KW-0812">Transmembrane</keyword>
<dbReference type="InterPro" id="IPR011162">
    <property type="entry name" value="MHC_I/II-like_Ag-recog"/>
</dbReference>
<evidence type="ECO:0000256" key="2">
    <source>
        <dbReference type="ARBA" id="ARBA00022692"/>
    </source>
</evidence>
<dbReference type="PANTHER" id="PTHR19944">
    <property type="entry name" value="MHC CLASS II-RELATED"/>
    <property type="match status" value="1"/>
</dbReference>
<feature type="domain" description="MHC class II beta chain N-terminal" evidence="10">
    <location>
        <begin position="18"/>
        <end position="92"/>
    </location>
</feature>
<dbReference type="GO" id="GO:0042613">
    <property type="term" value="C:MHC class II protein complex"/>
    <property type="evidence" value="ECO:0007669"/>
    <property type="project" value="UniProtKB-KW"/>
</dbReference>
<comment type="subcellular location">
    <subcellularLocation>
        <location evidence="1">Membrane</location>
        <topology evidence="1">Single-pass type I membrane protein</topology>
    </subcellularLocation>
</comment>
<evidence type="ECO:0000256" key="8">
    <source>
        <dbReference type="ARBA" id="ARBA00023180"/>
    </source>
</evidence>
<keyword evidence="3" id="KW-0391">Immunity</keyword>
<dbReference type="GO" id="GO:0002504">
    <property type="term" value="P:antigen processing and presentation of peptide or polysaccharide antigen via MHC class II"/>
    <property type="evidence" value="ECO:0007669"/>
    <property type="project" value="UniProtKB-KW"/>
</dbReference>
<keyword evidence="9" id="KW-0491">MHC II</keyword>
<dbReference type="PANTHER" id="PTHR19944:SF99">
    <property type="entry name" value="HLA CLASS II HISTOCOMPATIBILITY ANTIGEN, DRB1 BETA CHAIN"/>
    <property type="match status" value="1"/>
</dbReference>
<evidence type="ECO:0000256" key="5">
    <source>
        <dbReference type="ARBA" id="ARBA00023130"/>
    </source>
</evidence>
<evidence type="ECO:0000256" key="9">
    <source>
        <dbReference type="ARBA" id="ARBA00023182"/>
    </source>
</evidence>